<name>A0ABZ0S281_9BACI</name>
<sequence>MNHQQLKERALCIAKPAQHFQLIIEESGMESLFIWGDERESIKVQLNQDGHITSYFVSKDSYEVPANEEISQEERRRLADQFLLAHYPNALADFTFYKSGMLEDIEEFRYGQLVMDLPLANAGIVVGLDKAGNLVELMDMGKLPIPEIPTKLVDKDILHENAKAHICMRLVVAKIAEQPRLVYELDDIYPIYQADMLEPTIDQPICNIRYETLPLFASKPNLSLEEVLGLGNMQVVDEKVYNNVKRIVWGENKAGDLYERTVHARVDMHTGQLIGMTWFKERQGNLQLSYEEALQRAIDFLQLVVPELYPYLQLEIDERDSYLTFRFRLMKTQNIKTHYWVTVKINCSTGDVESYHGQHVDMEKLRQVPDMPAISAQQAKEIFLAHLAFRLEWDMGNEIGSSKLMYYGYDKETGKRLGYVDALSGAVITYRD</sequence>
<proteinExistence type="predicted"/>
<keyword evidence="3" id="KW-1185">Reference proteome</keyword>
<dbReference type="RefSeq" id="WP_319837921.1">
    <property type="nucleotide sequence ID" value="NZ_CP137624.1"/>
</dbReference>
<dbReference type="Proteomes" id="UP001322664">
    <property type="component" value="Chromosome"/>
</dbReference>
<accession>A0ABZ0S281</accession>
<feature type="domain" description="YcdB/YcdC repeated" evidence="1">
    <location>
        <begin position="4"/>
        <end position="135"/>
    </location>
</feature>
<evidence type="ECO:0000259" key="1">
    <source>
        <dbReference type="Pfam" id="PF16244"/>
    </source>
</evidence>
<organism evidence="2 3">
    <name type="scientific">Lysinibacillus louembei</name>
    <dbReference type="NCBI Taxonomy" id="1470088"/>
    <lineage>
        <taxon>Bacteria</taxon>
        <taxon>Bacillati</taxon>
        <taxon>Bacillota</taxon>
        <taxon>Bacilli</taxon>
        <taxon>Bacillales</taxon>
        <taxon>Bacillaceae</taxon>
        <taxon>Lysinibacillus</taxon>
    </lineage>
</organism>
<dbReference type="EMBL" id="CP137624">
    <property type="protein sequence ID" value="WPK13401.1"/>
    <property type="molecule type" value="Genomic_DNA"/>
</dbReference>
<gene>
    <name evidence="2" type="ORF">R6U77_06920</name>
</gene>
<evidence type="ECO:0000313" key="3">
    <source>
        <dbReference type="Proteomes" id="UP001322664"/>
    </source>
</evidence>
<protein>
    <submittedName>
        <fullName evidence="2">DUF4901 domain-containing protein</fullName>
    </submittedName>
</protein>
<evidence type="ECO:0000313" key="2">
    <source>
        <dbReference type="EMBL" id="WPK13401.1"/>
    </source>
</evidence>
<dbReference type="Pfam" id="PF16244">
    <property type="entry name" value="DUF4901"/>
    <property type="match status" value="2"/>
</dbReference>
<dbReference type="InterPro" id="IPR032599">
    <property type="entry name" value="YcdB/YcdC_rep_domain"/>
</dbReference>
<feature type="domain" description="YcdB/YcdC repeated" evidence="1">
    <location>
        <begin position="233"/>
        <end position="358"/>
    </location>
</feature>
<reference evidence="2 3" key="1">
    <citation type="submission" date="2023-09" db="EMBL/GenBank/DDBJ databases">
        <authorList>
            <person name="Page C.A."/>
            <person name="Perez-Diaz I.M."/>
        </authorList>
    </citation>
    <scope>NUCLEOTIDE SEQUENCE [LARGE SCALE GENOMIC DNA]</scope>
    <source>
        <strain evidence="2 3">Ll15</strain>
    </source>
</reference>